<proteinExistence type="predicted"/>
<feature type="coiled-coil region" evidence="1">
    <location>
        <begin position="5"/>
        <end position="32"/>
    </location>
</feature>
<protein>
    <submittedName>
        <fullName evidence="2">Uncharacterized protein</fullName>
    </submittedName>
</protein>
<evidence type="ECO:0000313" key="2">
    <source>
        <dbReference type="EMBL" id="EAL8903740.1"/>
    </source>
</evidence>
<keyword evidence="1" id="KW-0175">Coiled coil</keyword>
<comment type="caution">
    <text evidence="2">The sequence shown here is derived from an EMBL/GenBank/DDBJ whole genome shotgun (WGS) entry which is preliminary data.</text>
</comment>
<organism evidence="2">
    <name type="scientific">Campylobacter upsaliensis</name>
    <dbReference type="NCBI Taxonomy" id="28080"/>
    <lineage>
        <taxon>Bacteria</taxon>
        <taxon>Pseudomonadati</taxon>
        <taxon>Campylobacterota</taxon>
        <taxon>Epsilonproteobacteria</taxon>
        <taxon>Campylobacterales</taxon>
        <taxon>Campylobacteraceae</taxon>
        <taxon>Campylobacter</taxon>
    </lineage>
</organism>
<dbReference type="AlphaFoldDB" id="A0A5L8VP42"/>
<dbReference type="RefSeq" id="WP_139018472.1">
    <property type="nucleotide sequence ID" value="NZ_CBCVRH010000020.1"/>
</dbReference>
<accession>A0A5L8VP42</accession>
<reference evidence="2" key="1">
    <citation type="submission" date="2018-08" db="EMBL/GenBank/DDBJ databases">
        <authorList>
            <consortium name="PulseNet: The National Subtyping Network for Foodborne Disease Surveillance"/>
            <person name="Tarr C.L."/>
            <person name="Trees E."/>
            <person name="Katz L.S."/>
            <person name="Carleton-Romer H.A."/>
            <person name="Stroika S."/>
            <person name="Kucerova Z."/>
            <person name="Roache K.F."/>
            <person name="Sabol A.L."/>
            <person name="Besser J."/>
            <person name="Gerner-Smidt P."/>
        </authorList>
    </citation>
    <scope>NUCLEOTIDE SEQUENCE</scope>
    <source>
        <strain evidence="2">PNUSAC005770</strain>
    </source>
</reference>
<evidence type="ECO:0000256" key="1">
    <source>
        <dbReference type="SAM" id="Coils"/>
    </source>
</evidence>
<gene>
    <name evidence="2" type="ORF">D0B03_05380</name>
</gene>
<name>A0A5L8VP42_CAMUP</name>
<dbReference type="EMBL" id="AACSBQ010000018">
    <property type="protein sequence ID" value="EAL8903740.1"/>
    <property type="molecule type" value="Genomic_DNA"/>
</dbReference>
<sequence>MLYESKMIEDLKREYDEKLKKLRQKEKEKKERIYKKLSLALLKDFEERDNFFNEFHMLIEKLNCKNTKNALEAISNLYNFNQNIDTINEAKKQ</sequence>